<evidence type="ECO:0000313" key="3">
    <source>
        <dbReference type="Proteomes" id="UP001575622"/>
    </source>
</evidence>
<gene>
    <name evidence="2" type="ORF">ACEU3E_10715</name>
</gene>
<accession>A0ABV4UXW0</accession>
<dbReference type="Proteomes" id="UP001575622">
    <property type="component" value="Unassembled WGS sequence"/>
</dbReference>
<dbReference type="EMBL" id="JBHDLN010000004">
    <property type="protein sequence ID" value="MFB0842647.1"/>
    <property type="molecule type" value="Genomic_DNA"/>
</dbReference>
<evidence type="ECO:0000313" key="2">
    <source>
        <dbReference type="EMBL" id="MFB0842647.1"/>
    </source>
</evidence>
<feature type="signal peptide" evidence="1">
    <location>
        <begin position="1"/>
        <end position="26"/>
    </location>
</feature>
<feature type="chain" id="PRO_5047026806" description="DUF3888 domain-containing protein" evidence="1">
    <location>
        <begin position="27"/>
        <end position="138"/>
    </location>
</feature>
<keyword evidence="1" id="KW-0732">Signal</keyword>
<comment type="caution">
    <text evidence="2">The sequence shown here is derived from an EMBL/GenBank/DDBJ whole genome shotgun (WGS) entry which is preliminary data.</text>
</comment>
<name>A0ABV4UXW0_9BACL</name>
<protein>
    <recommendedName>
        <fullName evidence="4">DUF3888 domain-containing protein</fullName>
    </recommendedName>
</protein>
<keyword evidence="3" id="KW-1185">Reference proteome</keyword>
<organism evidence="2 3">
    <name type="scientific">Paenibacillus oleatilyticus</name>
    <dbReference type="NCBI Taxonomy" id="2594886"/>
    <lineage>
        <taxon>Bacteria</taxon>
        <taxon>Bacillati</taxon>
        <taxon>Bacillota</taxon>
        <taxon>Bacilli</taxon>
        <taxon>Bacillales</taxon>
        <taxon>Paenibacillaceae</taxon>
        <taxon>Paenibacillus</taxon>
    </lineage>
</organism>
<reference evidence="2 3" key="1">
    <citation type="submission" date="2024-09" db="EMBL/GenBank/DDBJ databases">
        <authorList>
            <person name="Makale K.P.P."/>
            <person name="Makhzoum A."/>
            <person name="Rantong G."/>
            <person name="Rahube T.O."/>
        </authorList>
    </citation>
    <scope>NUCLEOTIDE SEQUENCE [LARGE SCALE GENOMIC DNA]</scope>
    <source>
        <strain evidence="2 3">KM_D13</strain>
    </source>
</reference>
<proteinExistence type="predicted"/>
<dbReference type="RefSeq" id="WP_373950632.1">
    <property type="nucleotide sequence ID" value="NZ_JBHDLN010000004.1"/>
</dbReference>
<evidence type="ECO:0000256" key="1">
    <source>
        <dbReference type="SAM" id="SignalP"/>
    </source>
</evidence>
<evidence type="ECO:0008006" key="4">
    <source>
        <dbReference type="Google" id="ProtNLM"/>
    </source>
</evidence>
<sequence>MNFKTRYCYISLMCMLLIHITTPTLAAHSEIREKTLEEALLQQLHTVIVTSLKEIYKTENVTFNCERISNINEKVTVKRKDKRSIRADALHGAKYFEITVSLCNVGVKQDNVELYLKNDTPTAEFYLVSYRLTPANAK</sequence>